<dbReference type="Proteomes" id="UP000613580">
    <property type="component" value="Unassembled WGS sequence"/>
</dbReference>
<comment type="caution">
    <text evidence="1">The sequence shown here is derived from an EMBL/GenBank/DDBJ whole genome shotgun (WGS) entry which is preliminary data.</text>
</comment>
<name>A0A8H6TI29_MYCCL</name>
<proteinExistence type="predicted"/>
<dbReference type="OrthoDB" id="2802364at2759"/>
<dbReference type="AlphaFoldDB" id="A0A8H6TI29"/>
<gene>
    <name evidence="1" type="ORF">HMN09_00270100</name>
</gene>
<reference evidence="1" key="1">
    <citation type="submission" date="2020-05" db="EMBL/GenBank/DDBJ databases">
        <title>Mycena genomes resolve the evolution of fungal bioluminescence.</title>
        <authorList>
            <person name="Tsai I.J."/>
        </authorList>
    </citation>
    <scope>NUCLEOTIDE SEQUENCE</scope>
    <source>
        <strain evidence="1">110903Hualien_Pintung</strain>
    </source>
</reference>
<keyword evidence="2" id="KW-1185">Reference proteome</keyword>
<sequence length="263" mass="28732">MPYEHLQRRKSLALPVYNPVRSFVQPTASTATTFIFHAKRAMSNSMPSQTSFLATEEPDDALCRHFSLAKTTLPSNTPLQPSYTMELIAPVLHLPTHLLAVKLPAPQSVTMLLPIDAHLYHSAFDNASILPQTGPDTPPPSPSLDSAKQAFVVTLPVVPVPATPHPASLSLVLLFGLGLETDRNLLATQLLPSEAIAEFPNAAAMAGVVSHLRTPDFDRYWALNQGAWKNTLALAARDANLTELVPMTLKVVADARKLRIRRW</sequence>
<dbReference type="EMBL" id="JACAZE010000003">
    <property type="protein sequence ID" value="KAF7319325.1"/>
    <property type="molecule type" value="Genomic_DNA"/>
</dbReference>
<evidence type="ECO:0000313" key="2">
    <source>
        <dbReference type="Proteomes" id="UP000613580"/>
    </source>
</evidence>
<accession>A0A8H6TI29</accession>
<evidence type="ECO:0000313" key="1">
    <source>
        <dbReference type="EMBL" id="KAF7319325.1"/>
    </source>
</evidence>
<organism evidence="1 2">
    <name type="scientific">Mycena chlorophos</name>
    <name type="common">Agaric fungus</name>
    <name type="synonym">Agaricus chlorophos</name>
    <dbReference type="NCBI Taxonomy" id="658473"/>
    <lineage>
        <taxon>Eukaryota</taxon>
        <taxon>Fungi</taxon>
        <taxon>Dikarya</taxon>
        <taxon>Basidiomycota</taxon>
        <taxon>Agaricomycotina</taxon>
        <taxon>Agaricomycetes</taxon>
        <taxon>Agaricomycetidae</taxon>
        <taxon>Agaricales</taxon>
        <taxon>Marasmiineae</taxon>
        <taxon>Mycenaceae</taxon>
        <taxon>Mycena</taxon>
    </lineage>
</organism>
<protein>
    <submittedName>
        <fullName evidence="1">Uncharacterized protein</fullName>
    </submittedName>
</protein>